<accession>A0A059G0R2</accession>
<protein>
    <submittedName>
        <fullName evidence="1">Uncharacterized protein</fullName>
    </submittedName>
</protein>
<evidence type="ECO:0000313" key="1">
    <source>
        <dbReference type="EMBL" id="KCZ97370.1"/>
    </source>
</evidence>
<dbReference type="EMBL" id="ARYL01000114">
    <property type="protein sequence ID" value="KCZ97370.1"/>
    <property type="molecule type" value="Genomic_DNA"/>
</dbReference>
<dbReference type="AlphaFoldDB" id="A0A059G0R2"/>
<gene>
    <name evidence="1" type="ORF">HOC_20593</name>
</gene>
<proteinExistence type="predicted"/>
<comment type="caution">
    <text evidence="1">The sequence shown here is derived from an EMBL/GenBank/DDBJ whole genome shotgun (WGS) entry which is preliminary data.</text>
</comment>
<reference evidence="1 2" key="1">
    <citation type="journal article" date="2014" name="Antonie Van Leeuwenhoek">
        <title>Hyphomonas beringensis sp. nov. and Hyphomonas chukchiensis sp. nov., isolated from surface seawater of the Bering Sea and Chukchi Sea.</title>
        <authorList>
            <person name="Li C."/>
            <person name="Lai Q."/>
            <person name="Li G."/>
            <person name="Dong C."/>
            <person name="Wang J."/>
            <person name="Liao Y."/>
            <person name="Shao Z."/>
        </authorList>
    </citation>
    <scope>NUCLEOTIDE SEQUENCE [LARGE SCALE GENOMIC DNA]</scope>
    <source>
        <strain evidence="1 2">SCH89</strain>
    </source>
</reference>
<sequence>ENTVEAYGSDLADFFNFLRVHLGEEPTPKALKCEIPGLKTKLIVQRLI</sequence>
<dbReference type="Proteomes" id="UP000024942">
    <property type="component" value="Unassembled WGS sequence"/>
</dbReference>
<evidence type="ECO:0000313" key="2">
    <source>
        <dbReference type="Proteomes" id="UP000024942"/>
    </source>
</evidence>
<feature type="non-terminal residue" evidence="1">
    <location>
        <position position="1"/>
    </location>
</feature>
<name>A0A059G0R2_9PROT</name>
<organism evidence="1 2">
    <name type="scientific">Hyphomonas oceanitis SCH89</name>
    <dbReference type="NCBI Taxonomy" id="1280953"/>
    <lineage>
        <taxon>Bacteria</taxon>
        <taxon>Pseudomonadati</taxon>
        <taxon>Pseudomonadota</taxon>
        <taxon>Alphaproteobacteria</taxon>
        <taxon>Hyphomonadales</taxon>
        <taxon>Hyphomonadaceae</taxon>
        <taxon>Hyphomonas</taxon>
    </lineage>
</organism>
<keyword evidence="2" id="KW-1185">Reference proteome</keyword>